<evidence type="ECO:0000256" key="1">
    <source>
        <dbReference type="ARBA" id="ARBA00022527"/>
    </source>
</evidence>
<feature type="domain" description="Protein kinase" evidence="10">
    <location>
        <begin position="607"/>
        <end position="893"/>
    </location>
</feature>
<dbReference type="InterPro" id="IPR011009">
    <property type="entry name" value="Kinase-like_dom_sf"/>
</dbReference>
<dbReference type="Pfam" id="PF01369">
    <property type="entry name" value="Sec7"/>
    <property type="match status" value="1"/>
</dbReference>
<dbReference type="Gene3D" id="1.10.220.20">
    <property type="match status" value="1"/>
</dbReference>
<dbReference type="InterPro" id="IPR000904">
    <property type="entry name" value="Sec7_dom"/>
</dbReference>
<gene>
    <name evidence="12" type="ORF">MVEN_00527000</name>
</gene>
<proteinExistence type="inferred from homology"/>
<dbReference type="AlphaFoldDB" id="A0A8H7D7N1"/>
<comment type="subunit">
    <text evidence="8">Heterotetramer.</text>
</comment>
<dbReference type="OrthoDB" id="430364at2759"/>
<dbReference type="EMBL" id="JACAZI010000004">
    <property type="protein sequence ID" value="KAF7361826.1"/>
    <property type="molecule type" value="Genomic_DNA"/>
</dbReference>
<organism evidence="12 13">
    <name type="scientific">Mycena venus</name>
    <dbReference type="NCBI Taxonomy" id="2733690"/>
    <lineage>
        <taxon>Eukaryota</taxon>
        <taxon>Fungi</taxon>
        <taxon>Dikarya</taxon>
        <taxon>Basidiomycota</taxon>
        <taxon>Agaricomycotina</taxon>
        <taxon>Agaricomycetes</taxon>
        <taxon>Agaricomycetidae</taxon>
        <taxon>Agaricales</taxon>
        <taxon>Marasmiineae</taxon>
        <taxon>Mycenaceae</taxon>
        <taxon>Mycena</taxon>
    </lineage>
</organism>
<keyword evidence="13" id="KW-1185">Reference proteome</keyword>
<dbReference type="Gene3D" id="1.10.1000.11">
    <property type="entry name" value="Arf Nucleotide-binding Site Opener,domain 2"/>
    <property type="match status" value="1"/>
</dbReference>
<dbReference type="SMART" id="SM00220">
    <property type="entry name" value="S_TKc"/>
    <property type="match status" value="1"/>
</dbReference>
<keyword evidence="5 8" id="KW-0067">ATP-binding</keyword>
<dbReference type="PROSITE" id="PS00108">
    <property type="entry name" value="PROTEIN_KINASE_ST"/>
    <property type="match status" value="1"/>
</dbReference>
<evidence type="ECO:0000256" key="2">
    <source>
        <dbReference type="ARBA" id="ARBA00022679"/>
    </source>
</evidence>
<dbReference type="GO" id="GO:0005524">
    <property type="term" value="F:ATP binding"/>
    <property type="evidence" value="ECO:0007669"/>
    <property type="project" value="UniProtKB-UniRule"/>
</dbReference>
<dbReference type="FunFam" id="3.30.200.20:FF:000088">
    <property type="entry name" value="Casein kinase II subunit alpha"/>
    <property type="match status" value="1"/>
</dbReference>
<keyword evidence="1 8" id="KW-0723">Serine/threonine-protein kinase</keyword>
<dbReference type="PROSITE" id="PS50011">
    <property type="entry name" value="PROTEIN_KINASE_DOM"/>
    <property type="match status" value="1"/>
</dbReference>
<dbReference type="PANTHER" id="PTHR24054">
    <property type="entry name" value="CASEIN KINASE II SUBUNIT ALPHA"/>
    <property type="match status" value="1"/>
</dbReference>
<evidence type="ECO:0000259" key="11">
    <source>
        <dbReference type="PROSITE" id="PS50190"/>
    </source>
</evidence>
<dbReference type="Pfam" id="PF00069">
    <property type="entry name" value="Pkinase"/>
    <property type="match status" value="1"/>
</dbReference>
<keyword evidence="2 8" id="KW-0808">Transferase</keyword>
<dbReference type="FunFam" id="1.10.510.10:FF:000459">
    <property type="entry name" value="Casein kinase II subunit alpha"/>
    <property type="match status" value="1"/>
</dbReference>
<dbReference type="SMART" id="SM00222">
    <property type="entry name" value="Sec7"/>
    <property type="match status" value="1"/>
</dbReference>
<evidence type="ECO:0000256" key="5">
    <source>
        <dbReference type="ARBA" id="ARBA00022840"/>
    </source>
</evidence>
<dbReference type="CDD" id="cd14132">
    <property type="entry name" value="STKc_CK2_alpha"/>
    <property type="match status" value="1"/>
</dbReference>
<comment type="catalytic activity">
    <reaction evidence="6 8">
        <text>L-threonyl-[protein] + ATP = O-phospho-L-threonyl-[protein] + ADP + H(+)</text>
        <dbReference type="Rhea" id="RHEA:46608"/>
        <dbReference type="Rhea" id="RHEA-COMP:11060"/>
        <dbReference type="Rhea" id="RHEA-COMP:11605"/>
        <dbReference type="ChEBI" id="CHEBI:15378"/>
        <dbReference type="ChEBI" id="CHEBI:30013"/>
        <dbReference type="ChEBI" id="CHEBI:30616"/>
        <dbReference type="ChEBI" id="CHEBI:61977"/>
        <dbReference type="ChEBI" id="CHEBI:456216"/>
        <dbReference type="EC" id="2.7.11.1"/>
    </reaction>
</comment>
<dbReference type="Proteomes" id="UP000620124">
    <property type="component" value="Unassembled WGS sequence"/>
</dbReference>
<feature type="compositionally biased region" description="Basic and acidic residues" evidence="9">
    <location>
        <begin position="482"/>
        <end position="497"/>
    </location>
</feature>
<dbReference type="SUPFAM" id="SSF56112">
    <property type="entry name" value="Protein kinase-like (PK-like)"/>
    <property type="match status" value="1"/>
</dbReference>
<dbReference type="InterPro" id="IPR000719">
    <property type="entry name" value="Prot_kinase_dom"/>
</dbReference>
<feature type="region of interest" description="Disordered" evidence="9">
    <location>
        <begin position="459"/>
        <end position="517"/>
    </location>
</feature>
<dbReference type="Gene3D" id="1.10.510.10">
    <property type="entry name" value="Transferase(Phosphotransferase) domain 1"/>
    <property type="match status" value="1"/>
</dbReference>
<dbReference type="GO" id="GO:0004674">
    <property type="term" value="F:protein serine/threonine kinase activity"/>
    <property type="evidence" value="ECO:0007669"/>
    <property type="project" value="UniProtKB-UniRule"/>
</dbReference>
<dbReference type="PROSITE" id="PS50190">
    <property type="entry name" value="SEC7"/>
    <property type="match status" value="1"/>
</dbReference>
<comment type="catalytic activity">
    <reaction evidence="7 8">
        <text>L-seryl-[protein] + ATP = O-phospho-L-seryl-[protein] + ADP + H(+)</text>
        <dbReference type="Rhea" id="RHEA:17989"/>
        <dbReference type="Rhea" id="RHEA-COMP:9863"/>
        <dbReference type="Rhea" id="RHEA-COMP:11604"/>
        <dbReference type="ChEBI" id="CHEBI:15378"/>
        <dbReference type="ChEBI" id="CHEBI:29999"/>
        <dbReference type="ChEBI" id="CHEBI:30616"/>
        <dbReference type="ChEBI" id="CHEBI:83421"/>
        <dbReference type="ChEBI" id="CHEBI:456216"/>
        <dbReference type="EC" id="2.7.11.1"/>
    </reaction>
</comment>
<evidence type="ECO:0000313" key="12">
    <source>
        <dbReference type="EMBL" id="KAF7361826.1"/>
    </source>
</evidence>
<dbReference type="GO" id="GO:0005730">
    <property type="term" value="C:nucleolus"/>
    <property type="evidence" value="ECO:0007669"/>
    <property type="project" value="UniProtKB-ARBA"/>
</dbReference>
<dbReference type="InterPro" id="IPR023394">
    <property type="entry name" value="Sec7_C_sf"/>
</dbReference>
<dbReference type="GO" id="GO:0005085">
    <property type="term" value="F:guanyl-nucleotide exchange factor activity"/>
    <property type="evidence" value="ECO:0007669"/>
    <property type="project" value="InterPro"/>
</dbReference>
<evidence type="ECO:0000256" key="3">
    <source>
        <dbReference type="ARBA" id="ARBA00022741"/>
    </source>
</evidence>
<dbReference type="PANTHER" id="PTHR24054:SF0">
    <property type="entry name" value="CASEIN KINASE II SUBUNIT ALPHA"/>
    <property type="match status" value="1"/>
</dbReference>
<protein>
    <recommendedName>
        <fullName evidence="8">Casein kinase II subunit alpha</fullName>
        <shortName evidence="8">CK II alpha</shortName>
        <ecNumber evidence="8">2.7.11.1</ecNumber>
    </recommendedName>
</protein>
<evidence type="ECO:0000256" key="9">
    <source>
        <dbReference type="SAM" id="MobiDB-lite"/>
    </source>
</evidence>
<name>A0A8H7D7N1_9AGAR</name>
<dbReference type="SUPFAM" id="SSF48425">
    <property type="entry name" value="Sec7 domain"/>
    <property type="match status" value="1"/>
</dbReference>
<dbReference type="InterPro" id="IPR008271">
    <property type="entry name" value="Ser/Thr_kinase_AS"/>
</dbReference>
<dbReference type="EC" id="2.7.11.1" evidence="8"/>
<comment type="function">
    <text evidence="8">Catalytic subunit of a constitutively active serine/threonine-protein kinase complex that phosphorylates a large number of substrates containing acidic residues C-terminal to the phosphorylated serine or threonine.</text>
</comment>
<evidence type="ECO:0000256" key="4">
    <source>
        <dbReference type="ARBA" id="ARBA00022777"/>
    </source>
</evidence>
<dbReference type="GO" id="GO:0005956">
    <property type="term" value="C:protein kinase CK2 complex"/>
    <property type="evidence" value="ECO:0007669"/>
    <property type="project" value="TreeGrafter"/>
</dbReference>
<sequence>MWASAIDDPPRKLLLSSPVLQVPSPLCKDQDNIIDSYKPTPMDRKFVVKSVVLLNQLRFNADRTDVQPKTSNYSTAPRNPMIRTFVHQFSKDTDHAITSLLSKSGTPDDPLILGQLLFKTLDLDRAKLGDYLSRRTSKVVLKAYVDSFRFVGVRVDKALRAFLLSLNVPSKVVYNVTVLDYLLDAFASRWYEANAKIVAYDKDLAIRLVRALVQLNDFLHGGIAQEPGPTGYPKRGITGRDFIDAFRRYDPRYLVTDELLEDVFDSIREERLSQARPSSNGGPSDVPIMIKRPLPTRLTYKVQSDPIILRIQQADPDLTIQLFGQDLVFDPPVLTFGRSSEASFRVTGTSLGPKTMIMCRSGPNALKYSGLPLSNSLLVERAFMRKHIRDGFPKPRRSEAQIHIDNASSIASSSLSHASPGASKFHRAAEIVAFKALQQTLIGADVVSGAPLGPLHSALQRLNSNGSPPPRLNGSGSGFRFPADRPATDNPDKESRFNTHVRSKSRSKVYHRGAGRNELDLNNDQDFLKDERYDQDVSSRIEGPLWSGRDLEMQCQQNSSVPLVLAFLQRANRALMARVHADVNTKLGKAWYDYENFRIDWSPPDRYEIVRRMGGGKYSEVFEGVDMVNSERCVIKVLKPVAAKKIKREIKVLRNLTGGPNVIALVDVVRDSSARYHSLVMEYVENVDWRRLFPVFTESDIKHFTFQLLLALSHVHAHGIMHRDVKPANVMIDYQKRTLRLIDWGLAEFYHTETDYHIRVGSRYYKAPELLVGYKRYDYSLDMWSVGCMFASMIFRKEHFFRGSDNDDQLLKIMKTLGTEKFDIYLKTYNIHFETDIDNLLVNYPRQPWTRFITAENRHLGSVPDALDFLDKLLRYDHQERLTAKEAEAHPYFNSVRLEPISTKGDSVSDSGFASCGTRCAAHNAGGTACWWYIYPGGTSSHRTSFEQALRVQSNGEYTLSNPHPPSSPTRDHTPPFNEIQRLLGDLIIGERVAPVEEIPFDIWSIPTFGLSIIAPHQTPEG</sequence>
<evidence type="ECO:0000259" key="10">
    <source>
        <dbReference type="PROSITE" id="PS50011"/>
    </source>
</evidence>
<dbReference type="GO" id="GO:0051726">
    <property type="term" value="P:regulation of cell cycle"/>
    <property type="evidence" value="ECO:0007669"/>
    <property type="project" value="TreeGrafter"/>
</dbReference>
<comment type="similarity">
    <text evidence="8">Belongs to the protein kinase superfamily. Ser/Thr protein kinase family. CK2 subfamily.</text>
</comment>
<accession>A0A8H7D7N1</accession>
<keyword evidence="3 8" id="KW-0547">Nucleotide-binding</keyword>
<feature type="region of interest" description="Disordered" evidence="9">
    <location>
        <begin position="957"/>
        <end position="977"/>
    </location>
</feature>
<dbReference type="GO" id="GO:0006357">
    <property type="term" value="P:regulation of transcription by RNA polymerase II"/>
    <property type="evidence" value="ECO:0007669"/>
    <property type="project" value="UniProtKB-ARBA"/>
</dbReference>
<dbReference type="Gene3D" id="3.30.200.20">
    <property type="entry name" value="Phosphorylase Kinase, domain 1"/>
    <property type="match status" value="1"/>
</dbReference>
<comment type="caution">
    <text evidence="12">The sequence shown here is derived from an EMBL/GenBank/DDBJ whole genome shotgun (WGS) entry which is preliminary data.</text>
</comment>
<feature type="domain" description="SEC7" evidence="11">
    <location>
        <begin position="71"/>
        <end position="270"/>
    </location>
</feature>
<reference evidence="12" key="1">
    <citation type="submission" date="2020-05" db="EMBL/GenBank/DDBJ databases">
        <title>Mycena genomes resolve the evolution of fungal bioluminescence.</title>
        <authorList>
            <person name="Tsai I.J."/>
        </authorList>
    </citation>
    <scope>NUCLEOTIDE SEQUENCE</scope>
    <source>
        <strain evidence="12">CCC161011</strain>
    </source>
</reference>
<dbReference type="GO" id="GO:0005829">
    <property type="term" value="C:cytosol"/>
    <property type="evidence" value="ECO:0007669"/>
    <property type="project" value="TreeGrafter"/>
</dbReference>
<comment type="subcellular location">
    <subcellularLocation>
        <location evidence="8">Nucleus</location>
    </subcellularLocation>
</comment>
<evidence type="ECO:0000256" key="8">
    <source>
        <dbReference type="RuleBase" id="RU369118"/>
    </source>
</evidence>
<dbReference type="GO" id="GO:0106310">
    <property type="term" value="F:protein serine kinase activity"/>
    <property type="evidence" value="ECO:0007669"/>
    <property type="project" value="UniProtKB-UniRule"/>
</dbReference>
<dbReference type="InterPro" id="IPR045216">
    <property type="entry name" value="CK2_alpha"/>
</dbReference>
<keyword evidence="4 8" id="KW-0418">Kinase</keyword>
<feature type="compositionally biased region" description="Basic residues" evidence="9">
    <location>
        <begin position="499"/>
        <end position="514"/>
    </location>
</feature>
<evidence type="ECO:0000256" key="7">
    <source>
        <dbReference type="ARBA" id="ARBA00048679"/>
    </source>
</evidence>
<evidence type="ECO:0000256" key="6">
    <source>
        <dbReference type="ARBA" id="ARBA00047899"/>
    </source>
</evidence>
<evidence type="ECO:0000313" key="13">
    <source>
        <dbReference type="Proteomes" id="UP000620124"/>
    </source>
</evidence>
<dbReference type="GO" id="GO:0032012">
    <property type="term" value="P:regulation of ARF protein signal transduction"/>
    <property type="evidence" value="ECO:0007669"/>
    <property type="project" value="InterPro"/>
</dbReference>
<dbReference type="InterPro" id="IPR035999">
    <property type="entry name" value="Sec7_dom_sf"/>
</dbReference>
<keyword evidence="8" id="KW-0539">Nucleus</keyword>